<gene>
    <name evidence="4" type="ORF">CLV56_3138</name>
</gene>
<name>A0A2M9B6T2_9ACTN</name>
<evidence type="ECO:0000313" key="4">
    <source>
        <dbReference type="EMBL" id="PJJ53647.1"/>
    </source>
</evidence>
<feature type="transmembrane region" description="Helical" evidence="2">
    <location>
        <begin position="758"/>
        <end position="776"/>
    </location>
</feature>
<feature type="transmembrane region" description="Helical" evidence="2">
    <location>
        <begin position="605"/>
        <end position="624"/>
    </location>
</feature>
<dbReference type="Proteomes" id="UP000230842">
    <property type="component" value="Unassembled WGS sequence"/>
</dbReference>
<feature type="transmembrane region" description="Helical" evidence="2">
    <location>
        <begin position="808"/>
        <end position="825"/>
    </location>
</feature>
<feature type="transmembrane region" description="Helical" evidence="2">
    <location>
        <begin position="129"/>
        <end position="148"/>
    </location>
</feature>
<feature type="transmembrane region" description="Helical" evidence="2">
    <location>
        <begin position="443"/>
        <end position="463"/>
    </location>
</feature>
<evidence type="ECO:0000313" key="5">
    <source>
        <dbReference type="Proteomes" id="UP000230842"/>
    </source>
</evidence>
<feature type="transmembrane region" description="Helical" evidence="2">
    <location>
        <begin position="102"/>
        <end position="123"/>
    </location>
</feature>
<evidence type="ECO:0000256" key="1">
    <source>
        <dbReference type="SAM" id="MobiDB-lite"/>
    </source>
</evidence>
<keyword evidence="2" id="KW-0812">Transmembrane</keyword>
<evidence type="ECO:0000256" key="2">
    <source>
        <dbReference type="SAM" id="Phobius"/>
    </source>
</evidence>
<feature type="transmembrane region" description="Helical" evidence="2">
    <location>
        <begin position="579"/>
        <end position="599"/>
    </location>
</feature>
<keyword evidence="5" id="KW-1185">Reference proteome</keyword>
<proteinExistence type="predicted"/>
<dbReference type="AlphaFoldDB" id="A0A2M9B6T2"/>
<reference evidence="4 5" key="1">
    <citation type="submission" date="2017-11" db="EMBL/GenBank/DDBJ databases">
        <title>Genomic Encyclopedia of Archaeal and Bacterial Type Strains, Phase II (KMG-II): From Individual Species to Whole Genera.</title>
        <authorList>
            <person name="Goeker M."/>
        </authorList>
    </citation>
    <scope>NUCLEOTIDE SEQUENCE [LARGE SCALE GENOMIC DNA]</scope>
    <source>
        <strain evidence="4 5">DSM 27763</strain>
    </source>
</reference>
<feature type="transmembrane region" description="Helical" evidence="2">
    <location>
        <begin position="274"/>
        <end position="295"/>
    </location>
</feature>
<dbReference type="InterPro" id="IPR018677">
    <property type="entry name" value="DUF2157"/>
</dbReference>
<feature type="transmembrane region" description="Helical" evidence="2">
    <location>
        <begin position="160"/>
        <end position="184"/>
    </location>
</feature>
<dbReference type="NCBIfam" id="NF047321">
    <property type="entry name" value="SCO7613_CTERM"/>
    <property type="match status" value="1"/>
</dbReference>
<keyword evidence="2" id="KW-1133">Transmembrane helix</keyword>
<feature type="compositionally biased region" description="Low complexity" evidence="1">
    <location>
        <begin position="49"/>
        <end position="87"/>
    </location>
</feature>
<feature type="transmembrane region" description="Helical" evidence="2">
    <location>
        <begin position="475"/>
        <end position="494"/>
    </location>
</feature>
<feature type="transmembrane region" description="Helical" evidence="2">
    <location>
        <begin position="397"/>
        <end position="423"/>
    </location>
</feature>
<feature type="transmembrane region" description="Helical" evidence="2">
    <location>
        <begin position="659"/>
        <end position="675"/>
    </location>
</feature>
<feature type="transmembrane region" description="Helical" evidence="2">
    <location>
        <begin position="682"/>
        <end position="702"/>
    </location>
</feature>
<feature type="transmembrane region" description="Helical" evidence="2">
    <location>
        <begin position="190"/>
        <end position="211"/>
    </location>
</feature>
<keyword evidence="2" id="KW-0472">Membrane</keyword>
<dbReference type="EMBL" id="PGEZ01000002">
    <property type="protein sequence ID" value="PJJ53647.1"/>
    <property type="molecule type" value="Genomic_DNA"/>
</dbReference>
<feature type="transmembrane region" description="Helical" evidence="2">
    <location>
        <begin position="500"/>
        <end position="522"/>
    </location>
</feature>
<feature type="transmembrane region" description="Helical" evidence="2">
    <location>
        <begin position="636"/>
        <end position="653"/>
    </location>
</feature>
<feature type="transmembrane region" description="Helical" evidence="2">
    <location>
        <begin position="732"/>
        <end position="752"/>
    </location>
</feature>
<feature type="transmembrane region" description="Helical" evidence="2">
    <location>
        <begin position="529"/>
        <end position="548"/>
    </location>
</feature>
<feature type="transmembrane region" description="Helical" evidence="2">
    <location>
        <begin position="554"/>
        <end position="572"/>
    </location>
</feature>
<protein>
    <submittedName>
        <fullName evidence="4">Putative membrane protein DUF2157</fullName>
    </submittedName>
</protein>
<feature type="transmembrane region" description="Helical" evidence="2">
    <location>
        <begin position="218"/>
        <end position="240"/>
    </location>
</feature>
<feature type="region of interest" description="Disordered" evidence="1">
    <location>
        <begin position="33"/>
        <end position="92"/>
    </location>
</feature>
<comment type="caution">
    <text evidence="4">The sequence shown here is derived from an EMBL/GenBank/DDBJ whole genome shotgun (WGS) entry which is preliminary data.</text>
</comment>
<accession>A0A2M9B6T2</accession>
<feature type="transmembrane region" description="Helical" evidence="2">
    <location>
        <begin position="783"/>
        <end position="802"/>
    </location>
</feature>
<feature type="transmembrane region" description="Helical" evidence="2">
    <location>
        <begin position="246"/>
        <end position="267"/>
    </location>
</feature>
<feature type="transmembrane region" description="Helical" evidence="2">
    <location>
        <begin position="708"/>
        <end position="725"/>
    </location>
</feature>
<feature type="transmembrane region" description="Helical" evidence="2">
    <location>
        <begin position="307"/>
        <end position="330"/>
    </location>
</feature>
<feature type="transmembrane region" description="Helical" evidence="2">
    <location>
        <begin position="342"/>
        <end position="361"/>
    </location>
</feature>
<sequence>MCPRCGVELTGQLARDLLAHLAESDRLLAQMRSEADVRRRGRTGSVDTAPGAAAPGAAAPGVAAPGVAPRAGAAAPPGAWQPAWQPRAPEPSGARGPSVGSVLLVLGALCLVVAAFVFVAISWSVLSEAGRTAVLAGVLLAVGSAAAWSTRRRLRGTSEALWTVALAVAALEIGLADQAGVLGLDRVDGAAVAVAGSVVVGLAAAGVALWSRRVAPTVVSAQVAIGLAVLVAGLALPAAVEVEPTWVGTPVALLAALVMVGLVVLGLEVAAWSSAAALAVLESVAWLTLVVGLLSEPDLREHWSGPVGAMLVVQAVAALGVAWLVSRVLARHPGVVLSAQSLATLLAVVTVALLVVTPAGASGIDAAVVSWVLLPVGVALLGHVVHGGWGIGVRVAVVPVALGLVAGLAELALSLVEALARAWSPWFEAGVGQRFDTRYGLETWVAVWLLLGLAALLLTVAAWRFRAAVVLPLTLRTLAAALLPVTVGVLLVVIGAPVLVVALVAVIAGVVFGVVGAAGLVGEEPRIRTAWVSAGVVMVGVGALLPLGSAWASAITWSVGAVGLAAVAVAARPGAVRRVVVGGAALLAIAAVPAFAGALGAPVPWIAAAAGAAAALVVVSAQVRGIAADVRESGEFVGWSGSGAVIAGALVAGPVAASAALTAVGAGAVVTGLVARDRRPAALAGSVLLGVAYVLRLAAAGVDVVEVYTAPFAVALLVAGGVVMARRPGSRTSVVLLPGLVLATLPSLPGALEDPVGLRGLLLAAGSVAILVLGVVARWQAPFVVGSVLVTILVLRQVGPFLADVPRWIPLSVLGVALLAVGATWEARVSDARATAAYVRRLR</sequence>
<evidence type="ECO:0000259" key="3">
    <source>
        <dbReference type="Pfam" id="PF09925"/>
    </source>
</evidence>
<feature type="transmembrane region" description="Helical" evidence="2">
    <location>
        <begin position="367"/>
        <end position="385"/>
    </location>
</feature>
<organism evidence="4 5">
    <name type="scientific">Mumia flava</name>
    <dbReference type="NCBI Taxonomy" id="1348852"/>
    <lineage>
        <taxon>Bacteria</taxon>
        <taxon>Bacillati</taxon>
        <taxon>Actinomycetota</taxon>
        <taxon>Actinomycetes</taxon>
        <taxon>Propionibacteriales</taxon>
        <taxon>Nocardioidaceae</taxon>
        <taxon>Mumia</taxon>
    </lineage>
</organism>
<feature type="domain" description="DUF2157" evidence="3">
    <location>
        <begin position="94"/>
        <end position="204"/>
    </location>
</feature>
<dbReference type="InterPro" id="IPR058062">
    <property type="entry name" value="SCO7613_C"/>
</dbReference>
<dbReference type="Pfam" id="PF09925">
    <property type="entry name" value="DUF2157"/>
    <property type="match status" value="1"/>
</dbReference>